<evidence type="ECO:0000256" key="5">
    <source>
        <dbReference type="ARBA" id="ARBA00022989"/>
    </source>
</evidence>
<evidence type="ECO:0000256" key="6">
    <source>
        <dbReference type="ARBA" id="ARBA00023136"/>
    </source>
</evidence>
<dbReference type="AlphaFoldDB" id="A0A554NF33"/>
<comment type="subcellular location">
    <subcellularLocation>
        <location evidence="1 7">Cell membrane</location>
        <topology evidence="1 7">Multi-pass membrane protein</topology>
    </subcellularLocation>
</comment>
<reference evidence="9 10" key="1">
    <citation type="submission" date="2018-06" db="EMBL/GenBank/DDBJ databases">
        <title>Natronomonas sp. F16-60 a new haloarchaeon isolated from a solar saltern of Isla Cristina, Huelva, Spain.</title>
        <authorList>
            <person name="Duran-Viseras A."/>
            <person name="Sanchez-Porro C."/>
            <person name="Ventosa A."/>
        </authorList>
    </citation>
    <scope>NUCLEOTIDE SEQUENCE [LARGE SCALE GENOMIC DNA]</scope>
    <source>
        <strain evidence="9 10">F16-60</strain>
    </source>
</reference>
<dbReference type="InParanoid" id="A0A554NF33"/>
<evidence type="ECO:0000313" key="9">
    <source>
        <dbReference type="EMBL" id="TSD16012.1"/>
    </source>
</evidence>
<dbReference type="Gene3D" id="1.10.3720.10">
    <property type="entry name" value="MetI-like"/>
    <property type="match status" value="1"/>
</dbReference>
<evidence type="ECO:0000256" key="4">
    <source>
        <dbReference type="ARBA" id="ARBA00022692"/>
    </source>
</evidence>
<keyword evidence="6 7" id="KW-0472">Membrane</keyword>
<dbReference type="InterPro" id="IPR035906">
    <property type="entry name" value="MetI-like_sf"/>
</dbReference>
<sequence>MNRSIYLLKRIALALPVILFGLTVTFLILYRGPLDPANAILGQDAAPSDVRRLRVALGYINPDGSPVPLWQQYYGVMSDLLLFDFGNSWAVQRNVSVASIIVSRMPATLWLGFWSVMVALVVGIPTGFFAGLRANSLSDYVASGGGIVWRAMPNFWLAVILAGSLTAGGLMSWYRHFPCGPNENPCAWRTDVVTTPSEVSNLFSTIDLFTGVPVLEMLFIPVPNGFNLLIAFKWILPAALVLGSASMGNEIRIGRTAVLESINSKYVETAKAKGLSPRRIIVKHVGRNAAIPLLPVIMGEFYLLIGGSVLVEKVFSINGLGNLFFRAIIVPDIPVVMALVFIFVLINVFVNITQDLLYTVIDPRVTLEDTG</sequence>
<name>A0A554NF33_9EURY</name>
<dbReference type="Pfam" id="PF19300">
    <property type="entry name" value="BPD_transp_1_N"/>
    <property type="match status" value="1"/>
</dbReference>
<dbReference type="PANTHER" id="PTHR43163">
    <property type="entry name" value="DIPEPTIDE TRANSPORT SYSTEM PERMEASE PROTEIN DPPB-RELATED"/>
    <property type="match status" value="1"/>
</dbReference>
<keyword evidence="4 7" id="KW-0812">Transmembrane</keyword>
<dbReference type="SUPFAM" id="SSF161098">
    <property type="entry name" value="MetI-like"/>
    <property type="match status" value="1"/>
</dbReference>
<organism evidence="9 10">
    <name type="scientific">Haloglomus irregulare</name>
    <dbReference type="NCBI Taxonomy" id="2234134"/>
    <lineage>
        <taxon>Archaea</taxon>
        <taxon>Methanobacteriati</taxon>
        <taxon>Methanobacteriota</taxon>
        <taxon>Stenosarchaea group</taxon>
        <taxon>Halobacteria</taxon>
        <taxon>Halobacteriales</taxon>
        <taxon>Natronomonadaceae</taxon>
        <taxon>Haloglomus</taxon>
    </lineage>
</organism>
<dbReference type="GO" id="GO:0055085">
    <property type="term" value="P:transmembrane transport"/>
    <property type="evidence" value="ECO:0007669"/>
    <property type="project" value="InterPro"/>
</dbReference>
<evidence type="ECO:0000313" key="10">
    <source>
        <dbReference type="Proteomes" id="UP000319894"/>
    </source>
</evidence>
<dbReference type="GO" id="GO:0005886">
    <property type="term" value="C:plasma membrane"/>
    <property type="evidence" value="ECO:0007669"/>
    <property type="project" value="UniProtKB-SubCell"/>
</dbReference>
<proteinExistence type="inferred from homology"/>
<dbReference type="InterPro" id="IPR000515">
    <property type="entry name" value="MetI-like"/>
</dbReference>
<keyword evidence="3" id="KW-1003">Cell membrane</keyword>
<dbReference type="RefSeq" id="WP_144260493.1">
    <property type="nucleotide sequence ID" value="NZ_QMDX01000001.1"/>
</dbReference>
<evidence type="ECO:0000259" key="8">
    <source>
        <dbReference type="PROSITE" id="PS50928"/>
    </source>
</evidence>
<evidence type="ECO:0000256" key="7">
    <source>
        <dbReference type="RuleBase" id="RU363032"/>
    </source>
</evidence>
<keyword evidence="10" id="KW-1185">Reference proteome</keyword>
<keyword evidence="2 7" id="KW-0813">Transport</keyword>
<comment type="caution">
    <text evidence="9">The sequence shown here is derived from an EMBL/GenBank/DDBJ whole genome shotgun (WGS) entry which is preliminary data.</text>
</comment>
<dbReference type="Proteomes" id="UP000319894">
    <property type="component" value="Unassembled WGS sequence"/>
</dbReference>
<gene>
    <name evidence="9" type="ORF">DP107_02180</name>
</gene>
<dbReference type="CDD" id="cd06261">
    <property type="entry name" value="TM_PBP2"/>
    <property type="match status" value="1"/>
</dbReference>
<dbReference type="InterPro" id="IPR045621">
    <property type="entry name" value="BPD_transp_1_N"/>
</dbReference>
<protein>
    <submittedName>
        <fullName evidence="9">ABC transporter permease</fullName>
    </submittedName>
</protein>
<dbReference type="PROSITE" id="PS50928">
    <property type="entry name" value="ABC_TM1"/>
    <property type="match status" value="1"/>
</dbReference>
<evidence type="ECO:0000256" key="2">
    <source>
        <dbReference type="ARBA" id="ARBA00022448"/>
    </source>
</evidence>
<feature type="transmembrane region" description="Helical" evidence="7">
    <location>
        <begin position="155"/>
        <end position="174"/>
    </location>
</feature>
<feature type="transmembrane region" description="Helical" evidence="7">
    <location>
        <begin position="111"/>
        <end position="134"/>
    </location>
</feature>
<dbReference type="OrthoDB" id="44105at2157"/>
<feature type="transmembrane region" description="Helical" evidence="7">
    <location>
        <begin position="323"/>
        <end position="350"/>
    </location>
</feature>
<dbReference type="EMBL" id="QMDX01000001">
    <property type="protein sequence ID" value="TSD16012.1"/>
    <property type="molecule type" value="Genomic_DNA"/>
</dbReference>
<evidence type="ECO:0000256" key="1">
    <source>
        <dbReference type="ARBA" id="ARBA00004651"/>
    </source>
</evidence>
<comment type="similarity">
    <text evidence="7">Belongs to the binding-protein-dependent transport system permease family.</text>
</comment>
<accession>A0A554NF33</accession>
<dbReference type="Pfam" id="PF00528">
    <property type="entry name" value="BPD_transp_1"/>
    <property type="match status" value="1"/>
</dbReference>
<evidence type="ECO:0000256" key="3">
    <source>
        <dbReference type="ARBA" id="ARBA00022475"/>
    </source>
</evidence>
<feature type="transmembrane region" description="Helical" evidence="7">
    <location>
        <begin position="225"/>
        <end position="245"/>
    </location>
</feature>
<keyword evidence="5 7" id="KW-1133">Transmembrane helix</keyword>
<feature type="domain" description="ABC transmembrane type-1" evidence="8">
    <location>
        <begin position="105"/>
        <end position="354"/>
    </location>
</feature>
<dbReference type="PANTHER" id="PTHR43163:SF6">
    <property type="entry name" value="DIPEPTIDE TRANSPORT SYSTEM PERMEASE PROTEIN DPPB-RELATED"/>
    <property type="match status" value="1"/>
</dbReference>
<feature type="transmembrane region" description="Helical" evidence="7">
    <location>
        <begin position="12"/>
        <end position="30"/>
    </location>
</feature>
<feature type="transmembrane region" description="Helical" evidence="7">
    <location>
        <begin position="289"/>
        <end position="311"/>
    </location>
</feature>